<dbReference type="AlphaFoldDB" id="A0A8H5CN96"/>
<dbReference type="Gene3D" id="3.40.50.1820">
    <property type="entry name" value="alpha/beta hydrolase"/>
    <property type="match status" value="1"/>
</dbReference>
<dbReference type="EMBL" id="JAACJM010000117">
    <property type="protein sequence ID" value="KAF5344884.1"/>
    <property type="molecule type" value="Genomic_DNA"/>
</dbReference>
<dbReference type="PANTHER" id="PTHR48081">
    <property type="entry name" value="AB HYDROLASE SUPERFAMILY PROTEIN C4A8.06C"/>
    <property type="match status" value="1"/>
</dbReference>
<dbReference type="SUPFAM" id="SSF53474">
    <property type="entry name" value="alpha/beta-Hydrolases"/>
    <property type="match status" value="1"/>
</dbReference>
<evidence type="ECO:0000256" key="1">
    <source>
        <dbReference type="ARBA" id="ARBA00022801"/>
    </source>
</evidence>
<dbReference type="PANTHER" id="PTHR48081:SF3">
    <property type="entry name" value="ALPHA_BETA HYDROLASE FOLD-3 DOMAIN-CONTAINING PROTEIN"/>
    <property type="match status" value="1"/>
</dbReference>
<organism evidence="3 4">
    <name type="scientific">Tetrapyrgos nigripes</name>
    <dbReference type="NCBI Taxonomy" id="182062"/>
    <lineage>
        <taxon>Eukaryota</taxon>
        <taxon>Fungi</taxon>
        <taxon>Dikarya</taxon>
        <taxon>Basidiomycota</taxon>
        <taxon>Agaricomycotina</taxon>
        <taxon>Agaricomycetes</taxon>
        <taxon>Agaricomycetidae</taxon>
        <taxon>Agaricales</taxon>
        <taxon>Marasmiineae</taxon>
        <taxon>Marasmiaceae</taxon>
        <taxon>Tetrapyrgos</taxon>
    </lineage>
</organism>
<sequence length="368" mass="40606">MSKQDSSNRFTITYKTVQNVPIQFDVYPPSFSAGAPTKALPSVVHFHGGGFVVGTRRDFFPAWLQKRINTAGIVFISADYRLMPTGGVTGHEILEDIQDVFAFLRSSKYTIAVDALAAEGQLPCPKFDLDHSKIAVTGGSGGGMLAYFAAAHVRPRPVAVLSLFGMGDLVRPHYLFPKDKPFMSGRPLVDPSKLKEFLHPISSSQIIVESPLAFHPPTATTPAIPANPRMLVSLAYLQLGVYLDYYTGEFEPSLSLTLRAAAEKGATHEELYELIPGRHRPLFPVFHIDENFPPTFFMHGTADTAVPLSESEHLYQLLKKAGGKAGESTIRKPEGQDHFFDIFVPGIEDKFGDTFDEAVEFLKKYLDE</sequence>
<accession>A0A8H5CN96</accession>
<keyword evidence="1" id="KW-0378">Hydrolase</keyword>
<evidence type="ECO:0000313" key="3">
    <source>
        <dbReference type="EMBL" id="KAF5344884.1"/>
    </source>
</evidence>
<dbReference type="Proteomes" id="UP000559256">
    <property type="component" value="Unassembled WGS sequence"/>
</dbReference>
<protein>
    <recommendedName>
        <fullName evidence="2">Alpha/beta hydrolase fold-3 domain-containing protein</fullName>
    </recommendedName>
</protein>
<dbReference type="InterPro" id="IPR029058">
    <property type="entry name" value="AB_hydrolase_fold"/>
</dbReference>
<comment type="caution">
    <text evidence="3">The sequence shown here is derived from an EMBL/GenBank/DDBJ whole genome shotgun (WGS) entry which is preliminary data.</text>
</comment>
<evidence type="ECO:0000313" key="4">
    <source>
        <dbReference type="Proteomes" id="UP000559256"/>
    </source>
</evidence>
<proteinExistence type="predicted"/>
<dbReference type="InterPro" id="IPR013094">
    <property type="entry name" value="AB_hydrolase_3"/>
</dbReference>
<gene>
    <name evidence="3" type="ORF">D9758_011563</name>
</gene>
<keyword evidence="4" id="KW-1185">Reference proteome</keyword>
<reference evidence="3 4" key="1">
    <citation type="journal article" date="2020" name="ISME J.">
        <title>Uncovering the hidden diversity of litter-decomposition mechanisms in mushroom-forming fungi.</title>
        <authorList>
            <person name="Floudas D."/>
            <person name="Bentzer J."/>
            <person name="Ahren D."/>
            <person name="Johansson T."/>
            <person name="Persson P."/>
            <person name="Tunlid A."/>
        </authorList>
    </citation>
    <scope>NUCLEOTIDE SEQUENCE [LARGE SCALE GENOMIC DNA]</scope>
    <source>
        <strain evidence="3 4">CBS 291.85</strain>
    </source>
</reference>
<feature type="domain" description="Alpha/beta hydrolase fold-3" evidence="2">
    <location>
        <begin position="43"/>
        <end position="169"/>
    </location>
</feature>
<evidence type="ECO:0000259" key="2">
    <source>
        <dbReference type="Pfam" id="PF07859"/>
    </source>
</evidence>
<dbReference type="OrthoDB" id="19653at2759"/>
<dbReference type="GO" id="GO:0016787">
    <property type="term" value="F:hydrolase activity"/>
    <property type="evidence" value="ECO:0007669"/>
    <property type="project" value="UniProtKB-KW"/>
</dbReference>
<dbReference type="InterPro" id="IPR050300">
    <property type="entry name" value="GDXG_lipolytic_enzyme"/>
</dbReference>
<name>A0A8H5CN96_9AGAR</name>
<dbReference type="Pfam" id="PF07859">
    <property type="entry name" value="Abhydrolase_3"/>
    <property type="match status" value="1"/>
</dbReference>